<dbReference type="PANTHER" id="PTHR43513:SF3">
    <property type="entry name" value="DIHYDROOROTATE DEHYDROGENASE B (NAD(+)), ELECTRON TRANSFER SUBUNIT-RELATED"/>
    <property type="match status" value="1"/>
</dbReference>
<keyword evidence="3 11" id="KW-0285">Flavoprotein</keyword>
<feature type="binding site" evidence="11">
    <location>
        <position position="248"/>
    </location>
    <ligand>
        <name>[2Fe-2S] cluster</name>
        <dbReference type="ChEBI" id="CHEBI:190135"/>
    </ligand>
</feature>
<feature type="binding site" evidence="11">
    <location>
        <position position="228"/>
    </location>
    <ligand>
        <name>[2Fe-2S] cluster</name>
        <dbReference type="ChEBI" id="CHEBI:190135"/>
    </ligand>
</feature>
<feature type="binding site" evidence="11">
    <location>
        <begin position="53"/>
        <end position="56"/>
    </location>
    <ligand>
        <name>FAD</name>
        <dbReference type="ChEBI" id="CHEBI:57692"/>
    </ligand>
</feature>
<keyword evidence="6 11" id="KW-0274">FAD</keyword>
<evidence type="ECO:0000256" key="11">
    <source>
        <dbReference type="HAMAP-Rule" id="MF_01211"/>
    </source>
</evidence>
<feature type="domain" description="FAD-binding FR-type" evidence="12">
    <location>
        <begin position="2"/>
        <end position="104"/>
    </location>
</feature>
<dbReference type="InterPro" id="IPR012165">
    <property type="entry name" value="Cyt_c3_hydrogenase_gsu"/>
</dbReference>
<dbReference type="HAMAP" id="MF_01211">
    <property type="entry name" value="DHODB_Fe_S_bind"/>
    <property type="match status" value="1"/>
</dbReference>
<evidence type="ECO:0000256" key="5">
    <source>
        <dbReference type="ARBA" id="ARBA00022723"/>
    </source>
</evidence>
<dbReference type="CDD" id="cd06218">
    <property type="entry name" value="DHOD_e_trans"/>
    <property type="match status" value="1"/>
</dbReference>
<feature type="binding site" evidence="11">
    <location>
        <position position="231"/>
    </location>
    <ligand>
        <name>[2Fe-2S] cluster</name>
        <dbReference type="ChEBI" id="CHEBI:190135"/>
    </ligand>
</feature>
<dbReference type="InterPro" id="IPR023455">
    <property type="entry name" value="Dihydroorotate_DHASE_ETsu"/>
</dbReference>
<evidence type="ECO:0000256" key="4">
    <source>
        <dbReference type="ARBA" id="ARBA00022714"/>
    </source>
</evidence>
<keyword evidence="10 11" id="KW-0411">Iron-sulfur</keyword>
<dbReference type="InterPro" id="IPR039261">
    <property type="entry name" value="FNR_nucleotide-bd"/>
</dbReference>
<evidence type="ECO:0000259" key="12">
    <source>
        <dbReference type="PROSITE" id="PS51384"/>
    </source>
</evidence>
<keyword evidence="14" id="KW-1185">Reference proteome</keyword>
<dbReference type="SUPFAM" id="SSF52343">
    <property type="entry name" value="Ferredoxin reductase-like, C-terminal NADP-linked domain"/>
    <property type="match status" value="1"/>
</dbReference>
<comment type="cofactor">
    <cofactor evidence="11">
        <name>FAD</name>
        <dbReference type="ChEBI" id="CHEBI:57692"/>
    </cofactor>
    <text evidence="11">Binds 1 FAD per subunit.</text>
</comment>
<evidence type="ECO:0000256" key="6">
    <source>
        <dbReference type="ARBA" id="ARBA00022827"/>
    </source>
</evidence>
<organism evidence="13 14">
    <name type="scientific">Jeotgalibacillus marinus</name>
    <dbReference type="NCBI Taxonomy" id="86667"/>
    <lineage>
        <taxon>Bacteria</taxon>
        <taxon>Bacillati</taxon>
        <taxon>Bacillota</taxon>
        <taxon>Bacilli</taxon>
        <taxon>Bacillales</taxon>
        <taxon>Caryophanaceae</taxon>
        <taxon>Jeotgalibacillus</taxon>
    </lineage>
</organism>
<dbReference type="Pfam" id="PF10418">
    <property type="entry name" value="DHODB_Fe-S_bind"/>
    <property type="match status" value="1"/>
</dbReference>
<evidence type="ECO:0000256" key="7">
    <source>
        <dbReference type="ARBA" id="ARBA00022975"/>
    </source>
</evidence>
<dbReference type="Gene3D" id="3.40.50.80">
    <property type="entry name" value="Nucleotide-binding domain of ferredoxin-NADP reductase (FNR) module"/>
    <property type="match status" value="1"/>
</dbReference>
<dbReference type="PANTHER" id="PTHR43513">
    <property type="entry name" value="DIHYDROOROTATE DEHYDROGENASE B (NAD(+)), ELECTRON TRANSFER SUBUNIT"/>
    <property type="match status" value="1"/>
</dbReference>
<evidence type="ECO:0000256" key="9">
    <source>
        <dbReference type="ARBA" id="ARBA00023004"/>
    </source>
</evidence>
<dbReference type="InterPro" id="IPR019480">
    <property type="entry name" value="Dihydroorotate_DH_Fe-S-bd"/>
</dbReference>
<comment type="pathway">
    <text evidence="11">Pyrimidine metabolism; UMP biosynthesis via de novo pathway; orotate from (S)-dihydroorotate (NAD(+) route): step 1/1.</text>
</comment>
<dbReference type="EMBL" id="JBFMIA010000003">
    <property type="protein sequence ID" value="MEW9501368.1"/>
    <property type="molecule type" value="Genomic_DNA"/>
</dbReference>
<evidence type="ECO:0000313" key="13">
    <source>
        <dbReference type="EMBL" id="MEW9501368.1"/>
    </source>
</evidence>
<comment type="function">
    <text evidence="11">Responsible for channeling the electrons from the oxidation of dihydroorotate from the FMN redox center in the PyrD type B subunit to the ultimate electron acceptor NAD(+).</text>
</comment>
<keyword evidence="4 11" id="KW-0001">2Fe-2S</keyword>
<dbReference type="PIRSF" id="PIRSF006816">
    <property type="entry name" value="Cyc3_hyd_g"/>
    <property type="match status" value="1"/>
</dbReference>
<dbReference type="Gene3D" id="2.10.240.10">
    <property type="entry name" value="Dihydroorotate dehydrogenase, electron transfer subunit"/>
    <property type="match status" value="1"/>
</dbReference>
<evidence type="ECO:0000256" key="8">
    <source>
        <dbReference type="ARBA" id="ARBA00022982"/>
    </source>
</evidence>
<sequence>MIEQQNMTIVSHRSIAEDIFELVLEGSLTNRMTSPGQFVHVKVTSGSDPLLRRPISICSINQSLNQFTMLYRVSGSGTGTKVLSNLPKGSKVNVLGPLGNGFPLDELEAGQSALLIGGGIGVPPLYELSKRLTERGVNVTHILGFQQKSAVFYQEEFEELGDTYVATVDGSHGIKGFVTDVVDQLSLKSDAYYTCGPTPMLRAVEQKFEHTTGFISMEERMGCGIGACLACVCHVNGDESGLLYKKVCSDGPVFKRGEVIL</sequence>
<dbReference type="InterPro" id="IPR008333">
    <property type="entry name" value="Cbr1-like_FAD-bd_dom"/>
</dbReference>
<keyword evidence="8 11" id="KW-0249">Electron transport</keyword>
<dbReference type="SUPFAM" id="SSF63380">
    <property type="entry name" value="Riboflavin synthase domain-like"/>
    <property type="match status" value="1"/>
</dbReference>
<dbReference type="InterPro" id="IPR001433">
    <property type="entry name" value="OxRdtase_FAD/NAD-bd"/>
</dbReference>
<proteinExistence type="inferred from homology"/>
<dbReference type="NCBIfam" id="NF000797">
    <property type="entry name" value="PRK00054.1-2"/>
    <property type="match status" value="1"/>
</dbReference>
<dbReference type="RefSeq" id="WP_367778843.1">
    <property type="nucleotide sequence ID" value="NZ_JBFMIA010000003.1"/>
</dbReference>
<dbReference type="PROSITE" id="PS51384">
    <property type="entry name" value="FAD_FR"/>
    <property type="match status" value="1"/>
</dbReference>
<comment type="subunit">
    <text evidence="11">Heterotetramer of 2 PyrK and 2 PyrD type B subunits.</text>
</comment>
<keyword evidence="9 11" id="KW-0408">Iron</keyword>
<dbReference type="InterPro" id="IPR017938">
    <property type="entry name" value="Riboflavin_synthase-like_b-brl"/>
</dbReference>
<reference evidence="13 14" key="1">
    <citation type="journal article" date="1979" name="Int. J. Syst. Evol. Microbiol.">
        <title>Bacillus globisporus subsp. marinus subsp. nov.</title>
        <authorList>
            <person name="Liu H."/>
        </authorList>
    </citation>
    <scope>NUCLEOTIDE SEQUENCE [LARGE SCALE GENOMIC DNA]</scope>
    <source>
        <strain evidence="13 14">DSM 1297</strain>
    </source>
</reference>
<dbReference type="Proteomes" id="UP001556040">
    <property type="component" value="Unassembled WGS sequence"/>
</dbReference>
<dbReference type="Gene3D" id="2.40.30.10">
    <property type="entry name" value="Translation factors"/>
    <property type="match status" value="1"/>
</dbReference>
<keyword evidence="5 11" id="KW-0479">Metal-binding</keyword>
<protein>
    <recommendedName>
        <fullName evidence="11">Dihydroorotate dehydrogenase B (NAD(+)), electron transfer subunit</fullName>
    </recommendedName>
    <alternativeName>
        <fullName evidence="11">Dihydroorotate oxidase B, electron transfer subunit</fullName>
    </alternativeName>
</protein>
<dbReference type="NCBIfam" id="NF000799">
    <property type="entry name" value="PRK00054.1-4"/>
    <property type="match status" value="1"/>
</dbReference>
<dbReference type="InterPro" id="IPR050353">
    <property type="entry name" value="PyrK_electron_transfer"/>
</dbReference>
<gene>
    <name evidence="11" type="primary">pyrK</name>
    <name evidence="13" type="ORF">AB1471_06080</name>
</gene>
<keyword evidence="7 11" id="KW-0665">Pyrimidine biosynthesis</keyword>
<feature type="binding site" evidence="11">
    <location>
        <position position="223"/>
    </location>
    <ligand>
        <name>[2Fe-2S] cluster</name>
        <dbReference type="ChEBI" id="CHEBI:190135"/>
    </ligand>
</feature>
<feature type="binding site" evidence="11">
    <location>
        <begin position="79"/>
        <end position="80"/>
    </location>
    <ligand>
        <name>FAD</name>
        <dbReference type="ChEBI" id="CHEBI:57692"/>
    </ligand>
</feature>
<dbReference type="InterPro" id="IPR017927">
    <property type="entry name" value="FAD-bd_FR_type"/>
</dbReference>
<accession>A0ABV3Q3F1</accession>
<evidence type="ECO:0000256" key="3">
    <source>
        <dbReference type="ARBA" id="ARBA00022630"/>
    </source>
</evidence>
<dbReference type="Pfam" id="PF00970">
    <property type="entry name" value="FAD_binding_6"/>
    <property type="match status" value="1"/>
</dbReference>
<dbReference type="Pfam" id="PF00175">
    <property type="entry name" value="NAD_binding_1"/>
    <property type="match status" value="1"/>
</dbReference>
<comment type="similarity">
    <text evidence="1 11">Belongs to the PyrK family.</text>
</comment>
<comment type="cofactor">
    <cofactor evidence="11">
        <name>[2Fe-2S] cluster</name>
        <dbReference type="ChEBI" id="CHEBI:190135"/>
    </cofactor>
    <text evidence="11">Binds 1 [2Fe-2S] cluster per subunit.</text>
</comment>
<comment type="caution">
    <text evidence="13">The sequence shown here is derived from an EMBL/GenBank/DDBJ whole genome shotgun (WGS) entry which is preliminary data.</text>
</comment>
<feature type="binding site" evidence="11">
    <location>
        <begin position="70"/>
        <end position="72"/>
    </location>
    <ligand>
        <name>FAD</name>
        <dbReference type="ChEBI" id="CHEBI:57692"/>
    </ligand>
</feature>
<evidence type="ECO:0000256" key="2">
    <source>
        <dbReference type="ARBA" id="ARBA00022448"/>
    </source>
</evidence>
<evidence type="ECO:0000256" key="10">
    <source>
        <dbReference type="ARBA" id="ARBA00023014"/>
    </source>
</evidence>
<name>A0ABV3Q3F1_9BACL</name>
<keyword evidence="2 11" id="KW-0813">Transport</keyword>
<dbReference type="InterPro" id="IPR037117">
    <property type="entry name" value="Dihydroorotate_DH_ele_sf"/>
</dbReference>
<evidence type="ECO:0000256" key="1">
    <source>
        <dbReference type="ARBA" id="ARBA00006422"/>
    </source>
</evidence>
<evidence type="ECO:0000313" key="14">
    <source>
        <dbReference type="Proteomes" id="UP001556040"/>
    </source>
</evidence>